<proteinExistence type="predicted"/>
<accession>A0A291GHR3</accession>
<dbReference type="Proteomes" id="UP000217935">
    <property type="component" value="Chromosome"/>
</dbReference>
<feature type="chain" id="PRO_5012696820" evidence="1">
    <location>
        <begin position="21"/>
        <end position="166"/>
    </location>
</feature>
<evidence type="ECO:0000313" key="2">
    <source>
        <dbReference type="EMBL" id="ATG49544.1"/>
    </source>
</evidence>
<keyword evidence="1" id="KW-0732">Signal</keyword>
<feature type="signal peptide" evidence="1">
    <location>
        <begin position="1"/>
        <end position="20"/>
    </location>
</feature>
<dbReference type="OrthoDB" id="8080068at2"/>
<evidence type="ECO:0000256" key="1">
    <source>
        <dbReference type="SAM" id="SignalP"/>
    </source>
</evidence>
<dbReference type="KEGG" id="ceh:CEW89_19380"/>
<evidence type="ECO:0000313" key="3">
    <source>
        <dbReference type="Proteomes" id="UP000217935"/>
    </source>
</evidence>
<organism evidence="2 3">
    <name type="scientific">Celeribacter ethanolicus</name>
    <dbReference type="NCBI Taxonomy" id="1758178"/>
    <lineage>
        <taxon>Bacteria</taxon>
        <taxon>Pseudomonadati</taxon>
        <taxon>Pseudomonadota</taxon>
        <taxon>Alphaproteobacteria</taxon>
        <taxon>Rhodobacterales</taxon>
        <taxon>Roseobacteraceae</taxon>
        <taxon>Celeribacter</taxon>
    </lineage>
</organism>
<keyword evidence="3" id="KW-1185">Reference proteome</keyword>
<sequence length="166" mass="18191">MMQRLTGLLLLTLCPAASFAFSPLERMILEELTCERAPNSLAILRNLSDNGQITPGDNLGYDSLSCWKIVGGLTLAGMPFESLCVYEESPSLQASHPEFYYRGPGTSPGQTLSLGSSESADALSDWYLEIFGPRNIYTAIAEGEETTLQTLSEVSCTDWMLPRPRD</sequence>
<dbReference type="EMBL" id="CP022196">
    <property type="protein sequence ID" value="ATG49544.1"/>
    <property type="molecule type" value="Genomic_DNA"/>
</dbReference>
<gene>
    <name evidence="2" type="ORF">CEW89_19380</name>
</gene>
<protein>
    <submittedName>
        <fullName evidence="2">Uncharacterized protein</fullName>
    </submittedName>
</protein>
<dbReference type="AlphaFoldDB" id="A0A291GHR3"/>
<name>A0A291GHR3_9RHOB</name>
<reference evidence="2 3" key="1">
    <citation type="submission" date="2017-06" db="EMBL/GenBank/DDBJ databases">
        <title>Celeribacter sp. TSPH2 complete genome sequence.</title>
        <authorList>
            <person name="Woo J.-H."/>
            <person name="Kim H.-S."/>
        </authorList>
    </citation>
    <scope>NUCLEOTIDE SEQUENCE [LARGE SCALE GENOMIC DNA]</scope>
    <source>
        <strain evidence="2 3">TSPH2</strain>
    </source>
</reference>
<dbReference type="RefSeq" id="WP_096807011.1">
    <property type="nucleotide sequence ID" value="NZ_CP022196.1"/>
</dbReference>